<evidence type="ECO:0000313" key="1">
    <source>
        <dbReference type="EMBL" id="EGZ16778.1"/>
    </source>
</evidence>
<protein>
    <submittedName>
        <fullName evidence="1">Uncharacterized protein</fullName>
    </submittedName>
</protein>
<name>G4ZHT3_PHYSP</name>
<proteinExistence type="predicted"/>
<dbReference type="Proteomes" id="UP000002640">
    <property type="component" value="Unassembled WGS sequence"/>
</dbReference>
<dbReference type="KEGG" id="psoj:PHYSODRAFT_260532"/>
<dbReference type="EMBL" id="JH159154">
    <property type="protein sequence ID" value="EGZ16778.1"/>
    <property type="molecule type" value="Genomic_DNA"/>
</dbReference>
<dbReference type="RefSeq" id="XP_009525836.1">
    <property type="nucleotide sequence ID" value="XM_009527541.1"/>
</dbReference>
<sequence>MKADRDPNREGGTLFRTNLQTQLSKRAPNGTKKIATVQHVTKKQRTTRDGPTDVEMEEAFKLPESEKAGSEDENGGCLLSFGQVDTRLRMICGLLIQELDWG</sequence>
<reference evidence="1 2" key="1">
    <citation type="journal article" date="2006" name="Science">
        <title>Phytophthora genome sequences uncover evolutionary origins and mechanisms of pathogenesis.</title>
        <authorList>
            <person name="Tyler B.M."/>
            <person name="Tripathy S."/>
            <person name="Zhang X."/>
            <person name="Dehal P."/>
            <person name="Jiang R.H."/>
            <person name="Aerts A."/>
            <person name="Arredondo F.D."/>
            <person name="Baxter L."/>
            <person name="Bensasson D."/>
            <person name="Beynon J.L."/>
            <person name="Chapman J."/>
            <person name="Damasceno C.M."/>
            <person name="Dorrance A.E."/>
            <person name="Dou D."/>
            <person name="Dickerman A.W."/>
            <person name="Dubchak I.L."/>
            <person name="Garbelotto M."/>
            <person name="Gijzen M."/>
            <person name="Gordon S.G."/>
            <person name="Govers F."/>
            <person name="Grunwald N.J."/>
            <person name="Huang W."/>
            <person name="Ivors K.L."/>
            <person name="Jones R.W."/>
            <person name="Kamoun S."/>
            <person name="Krampis K."/>
            <person name="Lamour K.H."/>
            <person name="Lee M.K."/>
            <person name="McDonald W.H."/>
            <person name="Medina M."/>
            <person name="Meijer H.J."/>
            <person name="Nordberg E.K."/>
            <person name="Maclean D.J."/>
            <person name="Ospina-Giraldo M.D."/>
            <person name="Morris P.F."/>
            <person name="Phuntumart V."/>
            <person name="Putnam N.H."/>
            <person name="Rash S."/>
            <person name="Rose J.K."/>
            <person name="Sakihama Y."/>
            <person name="Salamov A.A."/>
            <person name="Savidor A."/>
            <person name="Scheuring C.F."/>
            <person name="Smith B.M."/>
            <person name="Sobral B.W."/>
            <person name="Terry A."/>
            <person name="Torto-Alalibo T.A."/>
            <person name="Win J."/>
            <person name="Xu Z."/>
            <person name="Zhang H."/>
            <person name="Grigoriev I.V."/>
            <person name="Rokhsar D.S."/>
            <person name="Boore J.L."/>
        </authorList>
    </citation>
    <scope>NUCLEOTIDE SEQUENCE [LARGE SCALE GENOMIC DNA]</scope>
    <source>
        <strain evidence="1 2">P6497</strain>
    </source>
</reference>
<gene>
    <name evidence="1" type="ORF">PHYSODRAFT_260532</name>
</gene>
<organism evidence="1 2">
    <name type="scientific">Phytophthora sojae (strain P6497)</name>
    <name type="common">Soybean stem and root rot agent</name>
    <name type="synonym">Phytophthora megasperma f. sp. glycines</name>
    <dbReference type="NCBI Taxonomy" id="1094619"/>
    <lineage>
        <taxon>Eukaryota</taxon>
        <taxon>Sar</taxon>
        <taxon>Stramenopiles</taxon>
        <taxon>Oomycota</taxon>
        <taxon>Peronosporomycetes</taxon>
        <taxon>Peronosporales</taxon>
        <taxon>Peronosporaceae</taxon>
        <taxon>Phytophthora</taxon>
    </lineage>
</organism>
<accession>G4ZHT3</accession>
<dbReference type="GeneID" id="20639190"/>
<keyword evidence="2" id="KW-1185">Reference proteome</keyword>
<evidence type="ECO:0000313" key="2">
    <source>
        <dbReference type="Proteomes" id="UP000002640"/>
    </source>
</evidence>
<dbReference type="InParanoid" id="G4ZHT3"/>
<dbReference type="AlphaFoldDB" id="G4ZHT3"/>